<evidence type="ECO:0000256" key="4">
    <source>
        <dbReference type="SAM" id="Phobius"/>
    </source>
</evidence>
<evidence type="ECO:0000259" key="5">
    <source>
        <dbReference type="PROSITE" id="PS50111"/>
    </source>
</evidence>
<evidence type="ECO:0000256" key="1">
    <source>
        <dbReference type="ARBA" id="ARBA00023224"/>
    </source>
</evidence>
<keyword evidence="7" id="KW-1185">Reference proteome</keyword>
<proteinExistence type="inferred from homology"/>
<dbReference type="SMART" id="SM00283">
    <property type="entry name" value="MA"/>
    <property type="match status" value="1"/>
</dbReference>
<dbReference type="PANTHER" id="PTHR32089:SF112">
    <property type="entry name" value="LYSOZYME-LIKE PROTEIN-RELATED"/>
    <property type="match status" value="1"/>
</dbReference>
<comment type="similarity">
    <text evidence="2">Belongs to the methyl-accepting chemotaxis (MCP) protein family.</text>
</comment>
<organism evidence="6 7">
    <name type="scientific">Hydrogenimonas cancrithermarum</name>
    <dbReference type="NCBI Taxonomy" id="2993563"/>
    <lineage>
        <taxon>Bacteria</taxon>
        <taxon>Pseudomonadati</taxon>
        <taxon>Campylobacterota</taxon>
        <taxon>Epsilonproteobacteria</taxon>
        <taxon>Campylobacterales</taxon>
        <taxon>Hydrogenimonadaceae</taxon>
        <taxon>Hydrogenimonas</taxon>
    </lineage>
</organism>
<dbReference type="InterPro" id="IPR004089">
    <property type="entry name" value="MCPsignal_dom"/>
</dbReference>
<name>A0ABN6WSY8_9BACT</name>
<dbReference type="SUPFAM" id="SSF58104">
    <property type="entry name" value="Methyl-accepting chemotaxis protein (MCP) signaling domain"/>
    <property type="match status" value="1"/>
</dbReference>
<accession>A0ABN6WSY8</accession>
<dbReference type="Gene3D" id="1.20.120.1530">
    <property type="match status" value="1"/>
</dbReference>
<keyword evidence="1 3" id="KW-0807">Transducer</keyword>
<evidence type="ECO:0000256" key="3">
    <source>
        <dbReference type="PROSITE-ProRule" id="PRU00284"/>
    </source>
</evidence>
<keyword evidence="4" id="KW-0812">Transmembrane</keyword>
<evidence type="ECO:0000313" key="7">
    <source>
        <dbReference type="Proteomes" id="UP001321445"/>
    </source>
</evidence>
<dbReference type="InterPro" id="IPR004090">
    <property type="entry name" value="Chemotax_Me-accpt_rcpt"/>
</dbReference>
<protein>
    <recommendedName>
        <fullName evidence="5">Methyl-accepting transducer domain-containing protein</fullName>
    </recommendedName>
</protein>
<dbReference type="Pfam" id="PF00015">
    <property type="entry name" value="MCPsignal"/>
    <property type="match status" value="1"/>
</dbReference>
<dbReference type="InterPro" id="IPR025991">
    <property type="entry name" value="Chemoreceptor_zinc-bind_dom"/>
</dbReference>
<dbReference type="Pfam" id="PF13682">
    <property type="entry name" value="CZB"/>
    <property type="match status" value="1"/>
</dbReference>
<feature type="transmembrane region" description="Helical" evidence="4">
    <location>
        <begin position="12"/>
        <end position="29"/>
    </location>
</feature>
<dbReference type="EMBL" id="AP027370">
    <property type="protein sequence ID" value="BDY12245.1"/>
    <property type="molecule type" value="Genomic_DNA"/>
</dbReference>
<dbReference type="PRINTS" id="PR00260">
    <property type="entry name" value="CHEMTRNSDUCR"/>
</dbReference>
<evidence type="ECO:0000313" key="6">
    <source>
        <dbReference type="EMBL" id="BDY12245.1"/>
    </source>
</evidence>
<dbReference type="PROSITE" id="PS50111">
    <property type="entry name" value="CHEMOTAXIS_TRANSDUC_2"/>
    <property type="match status" value="1"/>
</dbReference>
<dbReference type="Gene3D" id="6.10.250.3200">
    <property type="match status" value="1"/>
</dbReference>
<dbReference type="Proteomes" id="UP001321445">
    <property type="component" value="Chromosome"/>
</dbReference>
<dbReference type="Gene3D" id="1.20.120.30">
    <property type="entry name" value="Aspartate receptor, ligand-binding domain"/>
    <property type="match status" value="1"/>
</dbReference>
<gene>
    <name evidence="6" type="ORF">HCR_05570</name>
</gene>
<keyword evidence="4" id="KW-1133">Transmembrane helix</keyword>
<sequence length="491" mass="54207">MTSLSSAFSNRQSLVFLIAALGAAAYLLATGGYIAGGIVLFLAIIGLFVPAGGETACEKIFNDPLIRQVRDVLIKAGRGELSERITHIPEEHVLQGVAWGINDMLDQTEQMMRDIRASIDAANEGKSFRIIPQQGYKGDFKAAVPELNQAIASIADSYKTKMRGELAKMFEKTTGGVGAGLKIIQEDINRNSNIIEKIAENTETTAQDAIESERTVNAIISNLDQLIQLISHTNEAIVSLNERTNEISAVVNLIKDIADQTNLLALNAAIEAARAGEHGRGFAVVADEVRKLAERTQKATQEIAITIQTLQQEANDIQGNSEEITEIATNSQEDVNRFEETLRRFAQMADLSAKQAKYIHNSLFGTLAKVDHIIFKSLAYTTVLNEDAEKAQLFSDHRHCRFGEWYYEGKGKELFGHTKAFKAIETPHATVHEMVLKTIPCAETKTCLTPARRPMVVENFSKMEEASNRLFSLIREMVEEANPDAKLETVR</sequence>
<dbReference type="PANTHER" id="PTHR32089">
    <property type="entry name" value="METHYL-ACCEPTING CHEMOTAXIS PROTEIN MCPB"/>
    <property type="match status" value="1"/>
</dbReference>
<keyword evidence="4" id="KW-0472">Membrane</keyword>
<reference evidence="6 7" key="1">
    <citation type="submission" date="2023-03" db="EMBL/GenBank/DDBJ databases">
        <title>Description of Hydrogenimonas sp. ISO32.</title>
        <authorList>
            <person name="Mino S."/>
            <person name="Fukazawa S."/>
            <person name="Sawabe T."/>
        </authorList>
    </citation>
    <scope>NUCLEOTIDE SEQUENCE [LARGE SCALE GENOMIC DNA]</scope>
    <source>
        <strain evidence="6 7">ISO32</strain>
    </source>
</reference>
<feature type="domain" description="Methyl-accepting transducer" evidence="5">
    <location>
        <begin position="188"/>
        <end position="392"/>
    </location>
</feature>
<evidence type="ECO:0000256" key="2">
    <source>
        <dbReference type="ARBA" id="ARBA00029447"/>
    </source>
</evidence>